<protein>
    <submittedName>
        <fullName evidence="1">Uncharacterized protein</fullName>
    </submittedName>
</protein>
<gene>
    <name evidence="1" type="ORF">HAV00_28790</name>
</gene>
<name>A0A6G9ABY8_9BRAD</name>
<reference evidence="1 2" key="1">
    <citation type="journal article" date="2020" name="Int. J. Syst. Evol. Microbiol.">
        <title>Description and complete genome sequences of Bradyrhizobium symbiodeficiens sp. nov., a non-symbiotic bacterium associated with legumes native to Canada.</title>
        <authorList>
            <person name="Bromfield E.S.P."/>
            <person name="Cloutier S."/>
            <person name="Nguyen H.D.T."/>
        </authorList>
    </citation>
    <scope>NUCLEOTIDE SEQUENCE [LARGE SCALE GENOMIC DNA]</scope>
    <source>
        <strain evidence="1 2">101S1MB</strain>
    </source>
</reference>
<dbReference type="RefSeq" id="WP_166469443.1">
    <property type="nucleotide sequence ID" value="NZ_CP050066.2"/>
</dbReference>
<sequence>MANASTNSRANVDERDAKRLYSIEGAGLLPVTGAACRKMLQKPGCDFTKPLGGIPSCRNTLCDESQIASVLPVVSKSSGEQGGKFN</sequence>
<dbReference type="Proteomes" id="UP000500895">
    <property type="component" value="Chromosome"/>
</dbReference>
<organism evidence="1 2">
    <name type="scientific">Bradyrhizobium symbiodeficiens</name>
    <dbReference type="NCBI Taxonomy" id="1404367"/>
    <lineage>
        <taxon>Bacteria</taxon>
        <taxon>Pseudomonadati</taxon>
        <taxon>Pseudomonadota</taxon>
        <taxon>Alphaproteobacteria</taxon>
        <taxon>Hyphomicrobiales</taxon>
        <taxon>Nitrobacteraceae</taxon>
        <taxon>Bradyrhizobium</taxon>
    </lineage>
</organism>
<dbReference type="AlphaFoldDB" id="A0A6G9ABY8"/>
<accession>A0A6G9ABY8</accession>
<proteinExistence type="predicted"/>
<evidence type="ECO:0000313" key="1">
    <source>
        <dbReference type="EMBL" id="QIP09987.1"/>
    </source>
</evidence>
<evidence type="ECO:0000313" key="2">
    <source>
        <dbReference type="Proteomes" id="UP000500895"/>
    </source>
</evidence>
<dbReference type="EMBL" id="CP050066">
    <property type="protein sequence ID" value="QIP09987.1"/>
    <property type="molecule type" value="Genomic_DNA"/>
</dbReference>